<feature type="transmembrane region" description="Helical" evidence="2">
    <location>
        <begin position="151"/>
        <end position="171"/>
    </location>
</feature>
<feature type="transmembrane region" description="Helical" evidence="2">
    <location>
        <begin position="83"/>
        <end position="108"/>
    </location>
</feature>
<feature type="compositionally biased region" description="Basic and acidic residues" evidence="1">
    <location>
        <begin position="398"/>
        <end position="407"/>
    </location>
</feature>
<comment type="caution">
    <text evidence="3">The sequence shown here is derived from an EMBL/GenBank/DDBJ whole genome shotgun (WGS) entry which is preliminary data.</text>
</comment>
<feature type="compositionally biased region" description="Polar residues" evidence="1">
    <location>
        <begin position="48"/>
        <end position="59"/>
    </location>
</feature>
<dbReference type="AlphaFoldDB" id="K0SW63"/>
<feature type="region of interest" description="Disordered" evidence="1">
    <location>
        <begin position="1"/>
        <end position="71"/>
    </location>
</feature>
<keyword evidence="2" id="KW-0812">Transmembrane</keyword>
<organism evidence="3 4">
    <name type="scientific">Thalassiosira oceanica</name>
    <name type="common">Marine diatom</name>
    <dbReference type="NCBI Taxonomy" id="159749"/>
    <lineage>
        <taxon>Eukaryota</taxon>
        <taxon>Sar</taxon>
        <taxon>Stramenopiles</taxon>
        <taxon>Ochrophyta</taxon>
        <taxon>Bacillariophyta</taxon>
        <taxon>Coscinodiscophyceae</taxon>
        <taxon>Thalassiosirophycidae</taxon>
        <taxon>Thalassiosirales</taxon>
        <taxon>Thalassiosiraceae</taxon>
        <taxon>Thalassiosira</taxon>
    </lineage>
</organism>
<protein>
    <submittedName>
        <fullName evidence="3">Uncharacterized protein</fullName>
    </submittedName>
</protein>
<dbReference type="PANTHER" id="PTHR38894">
    <property type="entry name" value="TRANSMEMBRANE PROTEIN"/>
    <property type="match status" value="1"/>
</dbReference>
<proteinExistence type="predicted"/>
<dbReference type="EMBL" id="AGNL01016242">
    <property type="protein sequence ID" value="EJK65181.1"/>
    <property type="molecule type" value="Genomic_DNA"/>
</dbReference>
<feature type="transmembrane region" description="Helical" evidence="2">
    <location>
        <begin position="120"/>
        <end position="139"/>
    </location>
</feature>
<sequence length="538" mass="57683">MDGEAPSWLSDEPSAPAPAPAEPVSPTNHAPSANVAPEPKVDNVGSVFMQTVTDKNATKSAPPPPASGDEEKKLSKIVVTMRLLNMAAAVLLITSSYMPRVAAFLSAARRRSSSSSGRPIAMNFGFLFHSIYRFLFYILMASVTWSYQGLLGYITSGVLAGMAVFNTFVLCRYPAYRMMRESIAAEEDKRIQSKINQQVRKQAASQMGWGNRTIMCTLRHSPAVPHGPVAPLACPCAPAVGLSRGSVCVRQERREQLVAVDLELVHGRGPVGRPGRRGTRGGVPPQDRAGVDRGLEGADDHAAACLETALAVVHGRQGRVHEGDRGPGVRLGRRVGRGGAGLVGLRDDLVDEGCADEQEEHDRRRHCRGRPGSPYPSGGASLVSSGGDDNDKPPGTARQEKEKERVVPGRTNLAGSGHVSTMIRWPRFLGLGLLATSTVRAFSSPAFGSRSSSEGRTAAASILQVQVQVTDIGSLQIDASSVGHSSEEAATPPPPPPLNTYPEMPEDLVHCMSASEWRQRCELAASYRIAYLHDWHEN</sequence>
<accession>K0SW63</accession>
<evidence type="ECO:0000313" key="4">
    <source>
        <dbReference type="Proteomes" id="UP000266841"/>
    </source>
</evidence>
<evidence type="ECO:0000256" key="1">
    <source>
        <dbReference type="SAM" id="MobiDB-lite"/>
    </source>
</evidence>
<dbReference type="PANTHER" id="PTHR38894:SF1">
    <property type="entry name" value="TRANSMEMBRANE PROTEIN"/>
    <property type="match status" value="1"/>
</dbReference>
<reference evidence="3 4" key="1">
    <citation type="journal article" date="2012" name="Genome Biol.">
        <title>Genome and low-iron response of an oceanic diatom adapted to chronic iron limitation.</title>
        <authorList>
            <person name="Lommer M."/>
            <person name="Specht M."/>
            <person name="Roy A.S."/>
            <person name="Kraemer L."/>
            <person name="Andreson R."/>
            <person name="Gutowska M.A."/>
            <person name="Wolf J."/>
            <person name="Bergner S.V."/>
            <person name="Schilhabel M.B."/>
            <person name="Klostermeier U.C."/>
            <person name="Beiko R.G."/>
            <person name="Rosenstiel P."/>
            <person name="Hippler M."/>
            <person name="Laroche J."/>
        </authorList>
    </citation>
    <scope>NUCLEOTIDE SEQUENCE [LARGE SCALE GENOMIC DNA]</scope>
    <source>
        <strain evidence="3 4">CCMP1005</strain>
    </source>
</reference>
<keyword evidence="2" id="KW-1133">Transmembrane helix</keyword>
<dbReference type="Proteomes" id="UP000266841">
    <property type="component" value="Unassembled WGS sequence"/>
</dbReference>
<evidence type="ECO:0000313" key="3">
    <source>
        <dbReference type="EMBL" id="EJK65181.1"/>
    </source>
</evidence>
<feature type="non-terminal residue" evidence="3">
    <location>
        <position position="538"/>
    </location>
</feature>
<feature type="compositionally biased region" description="Low complexity" evidence="1">
    <location>
        <begin position="371"/>
        <end position="381"/>
    </location>
</feature>
<gene>
    <name evidence="3" type="ORF">THAOC_13994</name>
</gene>
<keyword evidence="2" id="KW-0472">Membrane</keyword>
<feature type="region of interest" description="Disordered" evidence="1">
    <location>
        <begin position="268"/>
        <end position="294"/>
    </location>
</feature>
<feature type="region of interest" description="Disordered" evidence="1">
    <location>
        <begin position="355"/>
        <end position="413"/>
    </location>
</feature>
<name>K0SW63_THAOC</name>
<evidence type="ECO:0000256" key="2">
    <source>
        <dbReference type="SAM" id="Phobius"/>
    </source>
</evidence>
<keyword evidence="4" id="KW-1185">Reference proteome</keyword>
<feature type="region of interest" description="Disordered" evidence="1">
    <location>
        <begin position="316"/>
        <end position="337"/>
    </location>
</feature>